<dbReference type="PANTHER" id="PTHR30093:SF34">
    <property type="entry name" value="PREPILIN PEPTIDASE-DEPENDENT PROTEIN D"/>
    <property type="match status" value="1"/>
</dbReference>
<comment type="similarity">
    <text evidence="1">Belongs to the N-Me-Phe pilin family.</text>
</comment>
<name>A0A1V4GU98_MORLA</name>
<dbReference type="Gene3D" id="3.30.700.10">
    <property type="entry name" value="Glycoprotein, Type 4 Pilin"/>
    <property type="match status" value="1"/>
</dbReference>
<evidence type="ECO:0000256" key="3">
    <source>
        <dbReference type="SAM" id="Phobius"/>
    </source>
</evidence>
<dbReference type="PANTHER" id="PTHR30093">
    <property type="entry name" value="GENERAL SECRETION PATHWAY PROTEIN G"/>
    <property type="match status" value="1"/>
</dbReference>
<evidence type="ECO:0000256" key="1">
    <source>
        <dbReference type="ARBA" id="ARBA00005233"/>
    </source>
</evidence>
<dbReference type="InterPro" id="IPR045584">
    <property type="entry name" value="Pilin-like"/>
</dbReference>
<sequence length="117" mass="12356">MKQQLGFTLIELMIVVAIIGVLVAIALPAYKLVAERASENACLGEAKAYGNAVFYALYSPTYPSVSVPAPVTSACLSMTNAADWTASSASMLYARPKNGNKQIICDIPAGTPCRLVQ</sequence>
<accession>A0A1V4GU98</accession>
<evidence type="ECO:0000256" key="2">
    <source>
        <dbReference type="ARBA" id="ARBA00022481"/>
    </source>
</evidence>
<gene>
    <name evidence="4" type="ORF">B5J94_07580</name>
</gene>
<dbReference type="RefSeq" id="WP_062499132.1">
    <property type="nucleotide sequence ID" value="NZ_MXAN01000051.1"/>
</dbReference>
<evidence type="ECO:0000313" key="4">
    <source>
        <dbReference type="EMBL" id="OPH36225.1"/>
    </source>
</evidence>
<dbReference type="Pfam" id="PF07963">
    <property type="entry name" value="N_methyl"/>
    <property type="match status" value="1"/>
</dbReference>
<organism evidence="4 5">
    <name type="scientific">Moraxella lacunata</name>
    <dbReference type="NCBI Taxonomy" id="477"/>
    <lineage>
        <taxon>Bacteria</taxon>
        <taxon>Pseudomonadati</taxon>
        <taxon>Pseudomonadota</taxon>
        <taxon>Gammaproteobacteria</taxon>
        <taxon>Moraxellales</taxon>
        <taxon>Moraxellaceae</taxon>
        <taxon>Moraxella</taxon>
    </lineage>
</organism>
<proteinExistence type="inferred from homology"/>
<dbReference type="InterPro" id="IPR012902">
    <property type="entry name" value="N_methyl_site"/>
</dbReference>
<protein>
    <recommendedName>
        <fullName evidence="6">Prepilin-type N-terminal cleavage/methylation domain-containing protein</fullName>
    </recommendedName>
</protein>
<dbReference type="SUPFAM" id="SSF54523">
    <property type="entry name" value="Pili subunits"/>
    <property type="match status" value="1"/>
</dbReference>
<comment type="caution">
    <text evidence="4">The sequence shown here is derived from an EMBL/GenBank/DDBJ whole genome shotgun (WGS) entry which is preliminary data.</text>
</comment>
<dbReference type="AlphaFoldDB" id="A0A1V4GU98"/>
<keyword evidence="3" id="KW-0472">Membrane</keyword>
<dbReference type="NCBIfam" id="TIGR02532">
    <property type="entry name" value="IV_pilin_GFxxxE"/>
    <property type="match status" value="1"/>
</dbReference>
<dbReference type="EMBL" id="MXAN01000051">
    <property type="protein sequence ID" value="OPH36225.1"/>
    <property type="molecule type" value="Genomic_DNA"/>
</dbReference>
<keyword evidence="3" id="KW-1133">Transmembrane helix</keyword>
<evidence type="ECO:0000313" key="5">
    <source>
        <dbReference type="Proteomes" id="UP000191025"/>
    </source>
</evidence>
<reference evidence="5" key="1">
    <citation type="submission" date="2017-03" db="EMBL/GenBank/DDBJ databases">
        <title>Draft genome sequence of Moraxella equi CCUG 4950T type strain.</title>
        <authorList>
            <person name="Salva-Serra F."/>
            <person name="Engstrom-Jakobsson H."/>
            <person name="Thorell K."/>
            <person name="Jaen-Luchoro D."/>
            <person name="Gonzales-Siles L."/>
            <person name="Karlsson R."/>
            <person name="Yazdan S."/>
            <person name="Boulund F."/>
            <person name="Johnning A."/>
            <person name="Engstrand L."/>
            <person name="Kristiansson E."/>
            <person name="Moore E."/>
        </authorList>
    </citation>
    <scope>NUCLEOTIDE SEQUENCE [LARGE SCALE GENOMIC DNA]</scope>
    <source>
        <strain evidence="5">CCUG 4441</strain>
    </source>
</reference>
<feature type="transmembrane region" description="Helical" evidence="3">
    <location>
        <begin position="12"/>
        <end position="30"/>
    </location>
</feature>
<evidence type="ECO:0008006" key="6">
    <source>
        <dbReference type="Google" id="ProtNLM"/>
    </source>
</evidence>
<dbReference type="Proteomes" id="UP000191025">
    <property type="component" value="Unassembled WGS sequence"/>
</dbReference>
<keyword evidence="2" id="KW-0488">Methylation</keyword>
<keyword evidence="3" id="KW-0812">Transmembrane</keyword>